<keyword evidence="2" id="KW-1185">Reference proteome</keyword>
<comment type="caution">
    <text evidence="1">The sequence shown here is derived from an EMBL/GenBank/DDBJ whole genome shotgun (WGS) entry which is preliminary data.</text>
</comment>
<gene>
    <name evidence="1" type="ORF">GCM10007094_43100</name>
</gene>
<proteinExistence type="predicted"/>
<evidence type="ECO:0000313" key="1">
    <source>
        <dbReference type="EMBL" id="GHB49254.1"/>
    </source>
</evidence>
<dbReference type="EMBL" id="BMXE01000012">
    <property type="protein sequence ID" value="GHB49254.1"/>
    <property type="molecule type" value="Genomic_DNA"/>
</dbReference>
<accession>A0ABQ3EP23</accession>
<dbReference type="RefSeq" id="WP_209009390.1">
    <property type="nucleotide sequence ID" value="NZ_BMXE01000012.1"/>
</dbReference>
<protein>
    <submittedName>
        <fullName evidence="1">Uncharacterized protein</fullName>
    </submittedName>
</protein>
<reference evidence="2" key="1">
    <citation type="journal article" date="2019" name="Int. J. Syst. Evol. Microbiol.">
        <title>The Global Catalogue of Microorganisms (GCM) 10K type strain sequencing project: providing services to taxonomists for standard genome sequencing and annotation.</title>
        <authorList>
            <consortium name="The Broad Institute Genomics Platform"/>
            <consortium name="The Broad Institute Genome Sequencing Center for Infectious Disease"/>
            <person name="Wu L."/>
            <person name="Ma J."/>
        </authorList>
    </citation>
    <scope>NUCLEOTIDE SEQUENCE [LARGE SCALE GENOMIC DNA]</scope>
    <source>
        <strain evidence="2">KCTC 12861</strain>
    </source>
</reference>
<organism evidence="1 2">
    <name type="scientific">Pseudovibrio japonicus</name>
    <dbReference type="NCBI Taxonomy" id="366534"/>
    <lineage>
        <taxon>Bacteria</taxon>
        <taxon>Pseudomonadati</taxon>
        <taxon>Pseudomonadota</taxon>
        <taxon>Alphaproteobacteria</taxon>
        <taxon>Hyphomicrobiales</taxon>
        <taxon>Stappiaceae</taxon>
        <taxon>Pseudovibrio</taxon>
    </lineage>
</organism>
<evidence type="ECO:0000313" key="2">
    <source>
        <dbReference type="Proteomes" id="UP000637980"/>
    </source>
</evidence>
<dbReference type="Proteomes" id="UP000637980">
    <property type="component" value="Unassembled WGS sequence"/>
</dbReference>
<sequence length="49" mass="5241">MDACATEVLEFKGVVVSASHVQSAMMASLRFAHSNVIVTDEFLQSRAGV</sequence>
<name>A0ABQ3EP23_9HYPH</name>